<evidence type="ECO:0000313" key="3">
    <source>
        <dbReference type="Proteomes" id="UP001603857"/>
    </source>
</evidence>
<protein>
    <submittedName>
        <fullName evidence="2">Uncharacterized protein</fullName>
    </submittedName>
</protein>
<accession>A0ABD1M0Z0</accession>
<proteinExistence type="predicted"/>
<name>A0ABD1M0Z0_9FABA</name>
<dbReference type="Proteomes" id="UP001603857">
    <property type="component" value="Unassembled WGS sequence"/>
</dbReference>
<organism evidence="2 3">
    <name type="scientific">Flemingia macrophylla</name>
    <dbReference type="NCBI Taxonomy" id="520843"/>
    <lineage>
        <taxon>Eukaryota</taxon>
        <taxon>Viridiplantae</taxon>
        <taxon>Streptophyta</taxon>
        <taxon>Embryophyta</taxon>
        <taxon>Tracheophyta</taxon>
        <taxon>Spermatophyta</taxon>
        <taxon>Magnoliopsida</taxon>
        <taxon>eudicotyledons</taxon>
        <taxon>Gunneridae</taxon>
        <taxon>Pentapetalae</taxon>
        <taxon>rosids</taxon>
        <taxon>fabids</taxon>
        <taxon>Fabales</taxon>
        <taxon>Fabaceae</taxon>
        <taxon>Papilionoideae</taxon>
        <taxon>50 kb inversion clade</taxon>
        <taxon>NPAAA clade</taxon>
        <taxon>indigoferoid/millettioid clade</taxon>
        <taxon>Phaseoleae</taxon>
        <taxon>Flemingia</taxon>
    </lineage>
</organism>
<keyword evidence="1" id="KW-0732">Signal</keyword>
<gene>
    <name evidence="2" type="ORF">Fmac_017019</name>
</gene>
<feature type="chain" id="PRO_5044874636" evidence="1">
    <location>
        <begin position="19"/>
        <end position="49"/>
    </location>
</feature>
<dbReference type="AlphaFoldDB" id="A0ABD1M0Z0"/>
<evidence type="ECO:0000313" key="2">
    <source>
        <dbReference type="EMBL" id="KAL2329438.1"/>
    </source>
</evidence>
<comment type="caution">
    <text evidence="2">The sequence shown here is derived from an EMBL/GenBank/DDBJ whole genome shotgun (WGS) entry which is preliminary data.</text>
</comment>
<sequence length="49" mass="5360">MALLLGLIVFLIPMCVCSKYKSTVYTTTNKGSKTIVHGIARIQGKIAIY</sequence>
<feature type="signal peptide" evidence="1">
    <location>
        <begin position="1"/>
        <end position="18"/>
    </location>
</feature>
<keyword evidence="3" id="KW-1185">Reference proteome</keyword>
<evidence type="ECO:0000256" key="1">
    <source>
        <dbReference type="SAM" id="SignalP"/>
    </source>
</evidence>
<reference evidence="2 3" key="1">
    <citation type="submission" date="2024-08" db="EMBL/GenBank/DDBJ databases">
        <title>Insights into the chromosomal genome structure of Flemingia macrophylla.</title>
        <authorList>
            <person name="Ding Y."/>
            <person name="Zhao Y."/>
            <person name="Bi W."/>
            <person name="Wu M."/>
            <person name="Zhao G."/>
            <person name="Gong Y."/>
            <person name="Li W."/>
            <person name="Zhang P."/>
        </authorList>
    </citation>
    <scope>NUCLEOTIDE SEQUENCE [LARGE SCALE GENOMIC DNA]</scope>
    <source>
        <strain evidence="2">DYQJB</strain>
        <tissue evidence="2">Leaf</tissue>
    </source>
</reference>
<dbReference type="EMBL" id="JBGMDY010000006">
    <property type="protein sequence ID" value="KAL2329438.1"/>
    <property type="molecule type" value="Genomic_DNA"/>
</dbReference>